<feature type="compositionally biased region" description="Polar residues" evidence="1">
    <location>
        <begin position="45"/>
        <end position="55"/>
    </location>
</feature>
<dbReference type="Proteomes" id="UP001595075">
    <property type="component" value="Unassembled WGS sequence"/>
</dbReference>
<accession>A0ABR4C8R6</accession>
<evidence type="ECO:0000256" key="1">
    <source>
        <dbReference type="SAM" id="MobiDB-lite"/>
    </source>
</evidence>
<evidence type="ECO:0000313" key="2">
    <source>
        <dbReference type="EMBL" id="KAL2066328.1"/>
    </source>
</evidence>
<name>A0ABR4C8R6_9HELO</name>
<organism evidence="2 3">
    <name type="scientific">Oculimacula yallundae</name>
    <dbReference type="NCBI Taxonomy" id="86028"/>
    <lineage>
        <taxon>Eukaryota</taxon>
        <taxon>Fungi</taxon>
        <taxon>Dikarya</taxon>
        <taxon>Ascomycota</taxon>
        <taxon>Pezizomycotina</taxon>
        <taxon>Leotiomycetes</taxon>
        <taxon>Helotiales</taxon>
        <taxon>Ploettnerulaceae</taxon>
        <taxon>Oculimacula</taxon>
    </lineage>
</organism>
<gene>
    <name evidence="2" type="ORF">VTL71DRAFT_2399</name>
</gene>
<keyword evidence="3" id="KW-1185">Reference proteome</keyword>
<comment type="caution">
    <text evidence="2">The sequence shown here is derived from an EMBL/GenBank/DDBJ whole genome shotgun (WGS) entry which is preliminary data.</text>
</comment>
<dbReference type="EMBL" id="JAZHXI010000011">
    <property type="protein sequence ID" value="KAL2066328.1"/>
    <property type="molecule type" value="Genomic_DNA"/>
</dbReference>
<proteinExistence type="predicted"/>
<feature type="region of interest" description="Disordered" evidence="1">
    <location>
        <begin position="408"/>
        <end position="437"/>
    </location>
</feature>
<feature type="compositionally biased region" description="Basic and acidic residues" evidence="1">
    <location>
        <begin position="421"/>
        <end position="435"/>
    </location>
</feature>
<feature type="region of interest" description="Disordered" evidence="1">
    <location>
        <begin position="1"/>
        <end position="111"/>
    </location>
</feature>
<protein>
    <submittedName>
        <fullName evidence="2">Uncharacterized protein</fullName>
    </submittedName>
</protein>
<sequence>MGPARNPFVSGEGRGRGQAGPSSGVPDTGNRISKNDYTPPRRGWNNPSRLDTPSYQPRLPDTSPGIHQSSASPPRPDFSGFGFPSQSRAPETRSLISQIGPRQSLASQSRTSFDFDWSSSVASSDDGIEEVPIDEPGFQEIDMDLIYDEIEDVLDTNHTEMQHRLESEPTSSTTVTISQHLVSPPNSPSIPVPRSPDTEEYLRNLQQQTLQDLMQSDRQLHEYQHEITSIREWWLANKGIWRQQKDKLESIEMSIETLQERQFQLTVFQSARDDQNSNDNTFAYVPQIEEQIKAKKPLLDWFRANALQMKQVYAQYKALEAQISQMSFIETSQGLSLFSSQLNGGRRLSFMYDDGRRRVESLSWYRPRKLVTWAAPAKRDIAAHLHRLVDFSGELKAAMKKLAKSIDKLEDKSNQQRRQNVKREEEAEDHAERLKLSGSSKEVEADIDAVMAKRQGEKLLAVVQYNNNQAKRRILLKRKEAMVFLSEVIEAEILRGSTVDCILDYVLRREKEIAGKGLLDLDNMEFVNDLYAICWLYNERDNWSSELIEILQDDSRLLGENRVEILEIASNLYTKHRAARQHLLRTNDPQGFSFQSIRSLRNIFQEENLEYKNMMENGIRDIYRRRDSVKILKTQGIKPPPPAEYLLRPKFSLLGTGISTAEATDILAQEYFRERQPQKRDKSSPWDGPVCVHDVLTRFFTSPDIFPIFRCKEASWTFEKFVATVNAFLATPLTSEVLGAFLHYSHRFRQLFRITYLTRRIRSLQGPVTGWETCEENPVDGPLRSRSEEASLKKPVGLDDIESLILTRIEEFREAPRDIIPGSLLDRINSWPPKKKVTFFETHTAIKDHIFRRYLMYWSITGTFFVYQNPVLVGEKNYLAQNMIRVDNGWPVNWGTKYEIPTPLPVLSLLKNHFKDIEQDIYDSYTSNIDTYRRIQGMKTELGGEFEWVLYNQIYNRGAASAFLSQKVSRHMFHLFLRNCREKNILFTRAFLFYKLIELRLKDETKWYSAIFGSILAIK</sequence>
<evidence type="ECO:0000313" key="3">
    <source>
        <dbReference type="Proteomes" id="UP001595075"/>
    </source>
</evidence>
<feature type="compositionally biased region" description="Polar residues" evidence="1">
    <location>
        <begin position="84"/>
        <end position="111"/>
    </location>
</feature>
<reference evidence="2 3" key="1">
    <citation type="journal article" date="2024" name="Commun. Biol.">
        <title>Comparative genomic analysis of thermophilic fungi reveals convergent evolutionary adaptations and gene losses.</title>
        <authorList>
            <person name="Steindorff A.S."/>
            <person name="Aguilar-Pontes M.V."/>
            <person name="Robinson A.J."/>
            <person name="Andreopoulos B."/>
            <person name="LaButti K."/>
            <person name="Kuo A."/>
            <person name="Mondo S."/>
            <person name="Riley R."/>
            <person name="Otillar R."/>
            <person name="Haridas S."/>
            <person name="Lipzen A."/>
            <person name="Grimwood J."/>
            <person name="Schmutz J."/>
            <person name="Clum A."/>
            <person name="Reid I.D."/>
            <person name="Moisan M.C."/>
            <person name="Butler G."/>
            <person name="Nguyen T.T.M."/>
            <person name="Dewar K."/>
            <person name="Conant G."/>
            <person name="Drula E."/>
            <person name="Henrissat B."/>
            <person name="Hansel C."/>
            <person name="Singer S."/>
            <person name="Hutchinson M.I."/>
            <person name="de Vries R.P."/>
            <person name="Natvig D.O."/>
            <person name="Powell A.J."/>
            <person name="Tsang A."/>
            <person name="Grigoriev I.V."/>
        </authorList>
    </citation>
    <scope>NUCLEOTIDE SEQUENCE [LARGE SCALE GENOMIC DNA]</scope>
    <source>
        <strain evidence="2 3">CBS 494.80</strain>
    </source>
</reference>